<dbReference type="EMBL" id="BOPG01000085">
    <property type="protein sequence ID" value="GIJ63000.1"/>
    <property type="molecule type" value="Genomic_DNA"/>
</dbReference>
<dbReference type="Pfam" id="PF26607">
    <property type="entry name" value="DUF8189"/>
    <property type="match status" value="1"/>
</dbReference>
<reference evidence="3" key="1">
    <citation type="submission" date="2021-01" db="EMBL/GenBank/DDBJ databases">
        <title>Whole genome shotgun sequence of Virgisporangium aurantiacum NBRC 16421.</title>
        <authorList>
            <person name="Komaki H."/>
            <person name="Tamura T."/>
        </authorList>
    </citation>
    <scope>NUCLEOTIDE SEQUENCE</scope>
    <source>
        <strain evidence="3">NBRC 16421</strain>
    </source>
</reference>
<evidence type="ECO:0000313" key="4">
    <source>
        <dbReference type="Proteomes" id="UP000612585"/>
    </source>
</evidence>
<comment type="caution">
    <text evidence="3">The sequence shown here is derived from an EMBL/GenBank/DDBJ whole genome shotgun (WGS) entry which is preliminary data.</text>
</comment>
<keyword evidence="4" id="KW-1185">Reference proteome</keyword>
<name>A0A8J3ZJ88_9ACTN</name>
<dbReference type="InterPro" id="IPR058502">
    <property type="entry name" value="PLL-like_beta-prop"/>
</dbReference>
<gene>
    <name evidence="3" type="ORF">Vau01_105160</name>
</gene>
<sequence length="152" mass="16920">MSLMSMRRVVAAAAMAFAAVAVSGVPATQAGAHPEDEKVGVNYKITHNGSLINFGGRYFSDYVEQHNLFPDQTLQIYVVGTDYAVWTRWRTINGVMSDWRSLGGKVRSHDPRSIGFVGTQAVPKLRVIGTDENRWCNERRPSGSWTGWVRCD</sequence>
<proteinExistence type="predicted"/>
<dbReference type="PROSITE" id="PS51318">
    <property type="entry name" value="TAT"/>
    <property type="match status" value="1"/>
</dbReference>
<dbReference type="Proteomes" id="UP000612585">
    <property type="component" value="Unassembled WGS sequence"/>
</dbReference>
<feature type="chain" id="PRO_5039476586" description="PLL-like beta propeller domain-containing protein" evidence="1">
    <location>
        <begin position="19"/>
        <end position="152"/>
    </location>
</feature>
<dbReference type="SUPFAM" id="SSF89372">
    <property type="entry name" value="Fucose-specific lectin"/>
    <property type="match status" value="1"/>
</dbReference>
<protein>
    <recommendedName>
        <fullName evidence="2">PLL-like beta propeller domain-containing protein</fullName>
    </recommendedName>
</protein>
<feature type="signal peptide" evidence="1">
    <location>
        <begin position="1"/>
        <end position="18"/>
    </location>
</feature>
<evidence type="ECO:0000313" key="3">
    <source>
        <dbReference type="EMBL" id="GIJ63000.1"/>
    </source>
</evidence>
<evidence type="ECO:0000259" key="2">
    <source>
        <dbReference type="Pfam" id="PF26607"/>
    </source>
</evidence>
<dbReference type="InterPro" id="IPR006311">
    <property type="entry name" value="TAT_signal"/>
</dbReference>
<keyword evidence="1" id="KW-0732">Signal</keyword>
<feature type="domain" description="PLL-like beta propeller" evidence="2">
    <location>
        <begin position="51"/>
        <end position="148"/>
    </location>
</feature>
<organism evidence="3 4">
    <name type="scientific">Virgisporangium aurantiacum</name>
    <dbReference type="NCBI Taxonomy" id="175570"/>
    <lineage>
        <taxon>Bacteria</taxon>
        <taxon>Bacillati</taxon>
        <taxon>Actinomycetota</taxon>
        <taxon>Actinomycetes</taxon>
        <taxon>Micromonosporales</taxon>
        <taxon>Micromonosporaceae</taxon>
        <taxon>Virgisporangium</taxon>
    </lineage>
</organism>
<dbReference type="AlphaFoldDB" id="A0A8J3ZJ88"/>
<evidence type="ECO:0000256" key="1">
    <source>
        <dbReference type="SAM" id="SignalP"/>
    </source>
</evidence>
<dbReference type="RefSeq" id="WP_204009040.1">
    <property type="nucleotide sequence ID" value="NZ_BOPG01000085.1"/>
</dbReference>
<accession>A0A8J3ZJ88</accession>